<keyword evidence="8 12" id="KW-0560">Oxidoreductase</keyword>
<dbReference type="AlphaFoldDB" id="A0A9D1FZJ9"/>
<evidence type="ECO:0000256" key="9">
    <source>
        <dbReference type="ARBA" id="ARBA00023053"/>
    </source>
</evidence>
<keyword evidence="6 12" id="KW-0028">Amino-acid biosynthesis</keyword>
<comment type="pathway">
    <text evidence="2">Amino-acid biosynthesis; L-methionine biosynthesis via de novo pathway; L-homoserine from L-aspartate: step 3/3.</text>
</comment>
<dbReference type="GO" id="GO:0009088">
    <property type="term" value="P:threonine biosynthetic process"/>
    <property type="evidence" value="ECO:0007669"/>
    <property type="project" value="UniProtKB-KW"/>
</dbReference>
<dbReference type="EMBL" id="DVJN01000091">
    <property type="protein sequence ID" value="HIS92267.1"/>
    <property type="molecule type" value="Genomic_DNA"/>
</dbReference>
<evidence type="ECO:0000259" key="16">
    <source>
        <dbReference type="Pfam" id="PF03447"/>
    </source>
</evidence>
<comment type="pathway">
    <text evidence="1">Amino-acid biosynthesis; L-threonine biosynthesis; L-threonine from L-aspartate: step 3/5.</text>
</comment>
<dbReference type="InterPro" id="IPR036291">
    <property type="entry name" value="NAD(P)-bd_dom_sf"/>
</dbReference>
<evidence type="ECO:0000256" key="8">
    <source>
        <dbReference type="ARBA" id="ARBA00023002"/>
    </source>
</evidence>
<dbReference type="SUPFAM" id="SSF51735">
    <property type="entry name" value="NAD(P)-binding Rossmann-fold domains"/>
    <property type="match status" value="1"/>
</dbReference>
<keyword evidence="9" id="KW-0915">Sodium</keyword>
<evidence type="ECO:0000256" key="5">
    <source>
        <dbReference type="ARBA" id="ARBA00013376"/>
    </source>
</evidence>
<dbReference type="Gene3D" id="3.30.360.10">
    <property type="entry name" value="Dihydrodipicolinate Reductase, domain 2"/>
    <property type="match status" value="1"/>
</dbReference>
<evidence type="ECO:0000256" key="1">
    <source>
        <dbReference type="ARBA" id="ARBA00005056"/>
    </source>
</evidence>
<dbReference type="Pfam" id="PF03447">
    <property type="entry name" value="NAD_binding_3"/>
    <property type="match status" value="1"/>
</dbReference>
<dbReference type="PIRSF" id="PIRSF036497">
    <property type="entry name" value="HDH_short"/>
    <property type="match status" value="1"/>
</dbReference>
<evidence type="ECO:0000256" key="12">
    <source>
        <dbReference type="PIRNR" id="PIRNR036497"/>
    </source>
</evidence>
<dbReference type="Proteomes" id="UP000824140">
    <property type="component" value="Unassembled WGS sequence"/>
</dbReference>
<feature type="domain" description="Aspartate/homoserine dehydrogenase NAD-binding" evidence="16">
    <location>
        <begin position="8"/>
        <end position="123"/>
    </location>
</feature>
<proteinExistence type="inferred from homology"/>
<evidence type="ECO:0000256" key="13">
    <source>
        <dbReference type="PIRSR" id="PIRSR036497-1"/>
    </source>
</evidence>
<evidence type="ECO:0000256" key="10">
    <source>
        <dbReference type="ARBA" id="ARBA00023167"/>
    </source>
</evidence>
<evidence type="ECO:0000256" key="6">
    <source>
        <dbReference type="ARBA" id="ARBA00022605"/>
    </source>
</evidence>
<reference evidence="17" key="2">
    <citation type="journal article" date="2021" name="PeerJ">
        <title>Extensive microbial diversity within the chicken gut microbiome revealed by metagenomics and culture.</title>
        <authorList>
            <person name="Gilroy R."/>
            <person name="Ravi A."/>
            <person name="Getino M."/>
            <person name="Pursley I."/>
            <person name="Horton D.L."/>
            <person name="Alikhan N.F."/>
            <person name="Baker D."/>
            <person name="Gharbi K."/>
            <person name="Hall N."/>
            <person name="Watson M."/>
            <person name="Adriaenssens E.M."/>
            <person name="Foster-Nyarko E."/>
            <person name="Jarju S."/>
            <person name="Secka A."/>
            <person name="Antonio M."/>
            <person name="Oren A."/>
            <person name="Chaudhuri R.R."/>
            <person name="La Ragione R."/>
            <person name="Hildebrand F."/>
            <person name="Pallen M.J."/>
        </authorList>
    </citation>
    <scope>NUCLEOTIDE SEQUENCE</scope>
    <source>
        <strain evidence="17">13766</strain>
    </source>
</reference>
<evidence type="ECO:0000259" key="15">
    <source>
        <dbReference type="Pfam" id="PF00742"/>
    </source>
</evidence>
<evidence type="ECO:0000256" key="3">
    <source>
        <dbReference type="ARBA" id="ARBA00006753"/>
    </source>
</evidence>
<dbReference type="InterPro" id="IPR022697">
    <property type="entry name" value="HDH_short"/>
</dbReference>
<sequence>MIGIAILGYGVVGAGVGQLLTEQAGRLSRAAGEEIRLKYVADIRDVQLPAGVKLVRELDEVLGDESVRVVVETIGGKGIAYQYTRRALEAGRHVVSSNKELVATHGDELLPLARQHGARYLYEAAVGGGIPVLFPIYELLCASPITRVMGIVNGTTNYILTRMKEANASFPAALGEARELGYLESDPSADLDGWDARRKLAILAHACFGANLADDAKIPFEGISQIAWEDVRLAEQMGAQVKLIAHGQRTPSGWTGWVGPALLPNAHPLCVARDVFNAVCVTGEAVGDVMFYGRGAGSLPTASAVVGDIVQAVKRSEPVGELVAERAAFDAAPCVGSFCARVGDGFVRLDGATRAEAAAHFGQDAGAILRVLE</sequence>
<dbReference type="EC" id="1.1.1.3" evidence="4 12"/>
<dbReference type="FunFam" id="3.30.360.10:FF:000005">
    <property type="entry name" value="Homoserine dehydrogenase"/>
    <property type="match status" value="1"/>
</dbReference>
<dbReference type="PANTHER" id="PTHR43331:SF1">
    <property type="entry name" value="HOMOSERINE DEHYDROGENASE"/>
    <property type="match status" value="1"/>
</dbReference>
<dbReference type="SUPFAM" id="SSF55347">
    <property type="entry name" value="Glyceraldehyde-3-phosphate dehydrogenase-like, C-terminal domain"/>
    <property type="match status" value="1"/>
</dbReference>
<evidence type="ECO:0000256" key="4">
    <source>
        <dbReference type="ARBA" id="ARBA00013213"/>
    </source>
</evidence>
<accession>A0A9D1FZJ9</accession>
<dbReference type="GO" id="GO:0009086">
    <property type="term" value="P:methionine biosynthetic process"/>
    <property type="evidence" value="ECO:0007669"/>
    <property type="project" value="UniProtKB-KW"/>
</dbReference>
<evidence type="ECO:0000313" key="18">
    <source>
        <dbReference type="Proteomes" id="UP000824140"/>
    </source>
</evidence>
<dbReference type="GO" id="GO:0050661">
    <property type="term" value="F:NADP binding"/>
    <property type="evidence" value="ECO:0007669"/>
    <property type="project" value="InterPro"/>
</dbReference>
<comment type="catalytic activity">
    <reaction evidence="11">
        <text>L-homoserine + NADP(+) = L-aspartate 4-semialdehyde + NADPH + H(+)</text>
        <dbReference type="Rhea" id="RHEA:15761"/>
        <dbReference type="ChEBI" id="CHEBI:15378"/>
        <dbReference type="ChEBI" id="CHEBI:57476"/>
        <dbReference type="ChEBI" id="CHEBI:57783"/>
        <dbReference type="ChEBI" id="CHEBI:58349"/>
        <dbReference type="ChEBI" id="CHEBI:537519"/>
        <dbReference type="EC" id="1.1.1.3"/>
    </reaction>
    <physiologicalReaction direction="right-to-left" evidence="11">
        <dbReference type="Rhea" id="RHEA:15763"/>
    </physiologicalReaction>
</comment>
<evidence type="ECO:0000256" key="14">
    <source>
        <dbReference type="PIRSR" id="PIRSR036497-2"/>
    </source>
</evidence>
<dbReference type="Pfam" id="PF00742">
    <property type="entry name" value="Homoserine_dh"/>
    <property type="match status" value="1"/>
</dbReference>
<dbReference type="InterPro" id="IPR005106">
    <property type="entry name" value="Asp/hSer_DH_NAD-bd"/>
</dbReference>
<evidence type="ECO:0000256" key="11">
    <source>
        <dbReference type="ARBA" id="ARBA00048841"/>
    </source>
</evidence>
<protein>
    <recommendedName>
        <fullName evidence="5 12">Homoserine dehydrogenase</fullName>
        <shortName evidence="12">HDH</shortName>
        <ecNumber evidence="4 12">1.1.1.3</ecNumber>
    </recommendedName>
</protein>
<gene>
    <name evidence="17" type="ORF">IAA84_04540</name>
</gene>
<feature type="binding site" evidence="14">
    <location>
        <begin position="8"/>
        <end position="13"/>
    </location>
    <ligand>
        <name>NADP(+)</name>
        <dbReference type="ChEBI" id="CHEBI:58349"/>
    </ligand>
</feature>
<comment type="caution">
    <text evidence="17">The sequence shown here is derived from an EMBL/GenBank/DDBJ whole genome shotgun (WGS) entry which is preliminary data.</text>
</comment>
<dbReference type="PANTHER" id="PTHR43331">
    <property type="entry name" value="HOMOSERINE DEHYDROGENASE"/>
    <property type="match status" value="1"/>
</dbReference>
<organism evidence="17 18">
    <name type="scientific">Candidatus Alectryocaccomicrobium excrementavium</name>
    <dbReference type="NCBI Taxonomy" id="2840668"/>
    <lineage>
        <taxon>Bacteria</taxon>
        <taxon>Bacillati</taxon>
        <taxon>Bacillota</taxon>
        <taxon>Clostridia</taxon>
        <taxon>Candidatus Alectryocaccomicrobium</taxon>
    </lineage>
</organism>
<dbReference type="GO" id="GO:0004412">
    <property type="term" value="F:homoserine dehydrogenase activity"/>
    <property type="evidence" value="ECO:0007669"/>
    <property type="project" value="UniProtKB-EC"/>
</dbReference>
<dbReference type="NCBIfam" id="NF004976">
    <property type="entry name" value="PRK06349.1"/>
    <property type="match status" value="1"/>
</dbReference>
<feature type="binding site" evidence="14">
    <location>
        <position position="99"/>
    </location>
    <ligand>
        <name>NADPH</name>
        <dbReference type="ChEBI" id="CHEBI:57783"/>
    </ligand>
</feature>
<evidence type="ECO:0000256" key="7">
    <source>
        <dbReference type="ARBA" id="ARBA00022697"/>
    </source>
</evidence>
<evidence type="ECO:0000313" key="17">
    <source>
        <dbReference type="EMBL" id="HIS92267.1"/>
    </source>
</evidence>
<keyword evidence="7 12" id="KW-0791">Threonine biosynthesis</keyword>
<comment type="similarity">
    <text evidence="3 12">Belongs to the homoserine dehydrogenase family.</text>
</comment>
<name>A0A9D1FZJ9_9FIRM</name>
<keyword evidence="10 12" id="KW-0486">Methionine biosynthesis</keyword>
<feature type="binding site" evidence="14">
    <location>
        <position position="184"/>
    </location>
    <ligand>
        <name>L-homoserine</name>
        <dbReference type="ChEBI" id="CHEBI:57476"/>
    </ligand>
</feature>
<feature type="domain" description="Homoserine dehydrogenase catalytic" evidence="15">
    <location>
        <begin position="131"/>
        <end position="310"/>
    </location>
</feature>
<keyword evidence="12 14" id="KW-0521">NADP</keyword>
<dbReference type="Gene3D" id="3.40.50.720">
    <property type="entry name" value="NAD(P)-binding Rossmann-like Domain"/>
    <property type="match status" value="1"/>
</dbReference>
<evidence type="ECO:0000256" key="2">
    <source>
        <dbReference type="ARBA" id="ARBA00005062"/>
    </source>
</evidence>
<reference evidence="17" key="1">
    <citation type="submission" date="2020-10" db="EMBL/GenBank/DDBJ databases">
        <authorList>
            <person name="Gilroy R."/>
        </authorList>
    </citation>
    <scope>NUCLEOTIDE SEQUENCE</scope>
    <source>
        <strain evidence="17">13766</strain>
    </source>
</reference>
<dbReference type="InterPro" id="IPR001342">
    <property type="entry name" value="HDH_cat"/>
</dbReference>
<feature type="active site" description="Proton donor" evidence="13">
    <location>
        <position position="199"/>
    </location>
</feature>